<dbReference type="InterPro" id="IPR012341">
    <property type="entry name" value="6hp_glycosidase-like_sf"/>
</dbReference>
<evidence type="ECO:0000256" key="3">
    <source>
        <dbReference type="ARBA" id="ARBA00022801"/>
    </source>
</evidence>
<feature type="region of interest" description="Disordered" evidence="4">
    <location>
        <begin position="236"/>
        <end position="280"/>
    </location>
</feature>
<dbReference type="Pfam" id="PF17390">
    <property type="entry name" value="Bac_rhamnosid_C"/>
    <property type="match status" value="1"/>
</dbReference>
<feature type="domain" description="Alpha-L-rhamnosidase six-hairpin glycosidase" evidence="7">
    <location>
        <begin position="417"/>
        <end position="755"/>
    </location>
</feature>
<reference evidence="10" key="1">
    <citation type="journal article" date="2019" name="Int. J. Syst. Evol. Microbiol.">
        <title>The Global Catalogue of Microorganisms (GCM) 10K type strain sequencing project: providing services to taxonomists for standard genome sequencing and annotation.</title>
        <authorList>
            <consortium name="The Broad Institute Genomics Platform"/>
            <consortium name="The Broad Institute Genome Sequencing Center for Infectious Disease"/>
            <person name="Wu L."/>
            <person name="Ma J."/>
        </authorList>
    </citation>
    <scope>NUCLEOTIDE SEQUENCE [LARGE SCALE GENOMIC DNA]</scope>
    <source>
        <strain evidence="10">JCM 17130</strain>
    </source>
</reference>
<dbReference type="RefSeq" id="WP_388008367.1">
    <property type="nucleotide sequence ID" value="NZ_JBHUEE010000007.1"/>
</dbReference>
<dbReference type="EMBL" id="JBHUEE010000007">
    <property type="protein sequence ID" value="MFD1718988.1"/>
    <property type="molecule type" value="Genomic_DNA"/>
</dbReference>
<sequence>MTLRLEHLTVEHLTDPVGVDAPPRFGWHVVADEPGVGQLARRILVTGPDGSVWDSGEVADDRCSEIDDVDPPLAPLTRYSWRVEVTTTAGAVTGEGTFVTGLLGADLRAAAWIGGPGGSAAPLLRTEFDVPAQPAEAWLVVAAGGYARVEIDGAPAGPRHLSPAFRDYDNAVPYTVSDVTGVFGPGRHAIGAELGREFYGIRGRNTWEWERSPWHAEPCLRLMLLLRYGDGTDQPVVTSSSWTAAEGPTRSDDLYAGEDYDAREERSDWSSPGHDDGDWSPVTLVPGPRGRLVAQRQQPVAVVDELEPEAVTPLGPRRWVLSYPRVVAGWAALRTRAATGEQIELHFGEKRRPDGSVNNDDEQGFLDGRFQTDRVTADGSDLRWERRFGYHGFQHVEVRARELPDVRARVAHTAAARTGGFSCAEPLLNRLHAMAVRTLENNLHHLPTDTPMYEKNGWTGDGLLGAEMMLLNLDVHELLASWCEDIAVSRHGTGAPAVIAPCGGWSLDWSPAPVWHAALLLVPWEIYRQRGDRRVLASIWPDARDYLRFEVARSPECLADSTLTDYLSPETSIRGGNGPEDTRIAATAVVARMCQVAARIARVLEEDPGEWETAAARFREAFVRHFYDADSAVVRSAVDGPEVGYRQTPAVLALAFDLLPTSERQRVADRLAADVRERGDHLSTGALGTKHVLPVLTRFGHADAAWDVATQTTFPSWGFWAEQGATTMWEHWRPESRSRDHYFMGTVEDWLYSGVAGLAPLQPGWRRARVAPAVTDRLASASGHVTTPQGRLAVRWWHDDNRGVAADVEVPVGVVAEVGLPGLRRELGPGRHRVRA</sequence>
<dbReference type="InterPro" id="IPR035398">
    <property type="entry name" value="Bac_rhamnosid_C"/>
</dbReference>
<evidence type="ECO:0000256" key="4">
    <source>
        <dbReference type="SAM" id="MobiDB-lite"/>
    </source>
</evidence>
<dbReference type="Pfam" id="PF17389">
    <property type="entry name" value="Bac_rhamnosid6H"/>
    <property type="match status" value="1"/>
</dbReference>
<comment type="catalytic activity">
    <reaction evidence="1">
        <text>Hydrolysis of terminal non-reducing alpha-L-rhamnose residues in alpha-L-rhamnosides.</text>
        <dbReference type="EC" id="3.2.1.40"/>
    </reaction>
</comment>
<dbReference type="InterPro" id="IPR016007">
    <property type="entry name" value="Alpha_rhamnosid"/>
</dbReference>
<evidence type="ECO:0000313" key="10">
    <source>
        <dbReference type="Proteomes" id="UP001597277"/>
    </source>
</evidence>
<dbReference type="InterPro" id="IPR013737">
    <property type="entry name" value="Bac_rhamnosid_N"/>
</dbReference>
<evidence type="ECO:0000259" key="6">
    <source>
        <dbReference type="Pfam" id="PF08531"/>
    </source>
</evidence>
<feature type="domain" description="Bacterial alpha-L-rhamnosidase N-terminal" evidence="6">
    <location>
        <begin position="133"/>
        <end position="303"/>
    </location>
</feature>
<dbReference type="Pfam" id="PF25788">
    <property type="entry name" value="Ig_Rha78A_N"/>
    <property type="match status" value="1"/>
</dbReference>
<evidence type="ECO:0000256" key="2">
    <source>
        <dbReference type="ARBA" id="ARBA00012652"/>
    </source>
</evidence>
<dbReference type="GO" id="GO:0016787">
    <property type="term" value="F:hydrolase activity"/>
    <property type="evidence" value="ECO:0007669"/>
    <property type="project" value="UniProtKB-KW"/>
</dbReference>
<gene>
    <name evidence="9" type="ORF">ACFSE6_14165</name>
</gene>
<name>A0ABW4L6B1_9MICO</name>
<organism evidence="9 10">
    <name type="scientific">Georgenia deserti</name>
    <dbReference type="NCBI Taxonomy" id="2093781"/>
    <lineage>
        <taxon>Bacteria</taxon>
        <taxon>Bacillati</taxon>
        <taxon>Actinomycetota</taxon>
        <taxon>Actinomycetes</taxon>
        <taxon>Micrococcales</taxon>
        <taxon>Bogoriellaceae</taxon>
        <taxon>Georgenia</taxon>
    </lineage>
</organism>
<protein>
    <recommendedName>
        <fullName evidence="2">alpha-L-rhamnosidase</fullName>
        <ecNumber evidence="2">3.2.1.40</ecNumber>
    </recommendedName>
</protein>
<evidence type="ECO:0000259" key="5">
    <source>
        <dbReference type="Pfam" id="PF05592"/>
    </source>
</evidence>
<keyword evidence="10" id="KW-1185">Reference proteome</keyword>
<dbReference type="Gene3D" id="2.60.40.10">
    <property type="entry name" value="Immunoglobulins"/>
    <property type="match status" value="1"/>
</dbReference>
<dbReference type="EC" id="3.2.1.40" evidence="2"/>
<dbReference type="PANTHER" id="PTHR33307:SF6">
    <property type="entry name" value="ALPHA-RHAMNOSIDASE (EUROFUNG)-RELATED"/>
    <property type="match status" value="1"/>
</dbReference>
<dbReference type="InterPro" id="IPR008902">
    <property type="entry name" value="Rhamnosid_concanavalin"/>
</dbReference>
<evidence type="ECO:0000256" key="1">
    <source>
        <dbReference type="ARBA" id="ARBA00001445"/>
    </source>
</evidence>
<evidence type="ECO:0000313" key="9">
    <source>
        <dbReference type="EMBL" id="MFD1718988.1"/>
    </source>
</evidence>
<feature type="compositionally biased region" description="Basic and acidic residues" evidence="4">
    <location>
        <begin position="263"/>
        <end position="277"/>
    </location>
</feature>
<dbReference type="InterPro" id="IPR013783">
    <property type="entry name" value="Ig-like_fold"/>
</dbReference>
<dbReference type="SUPFAM" id="SSF48208">
    <property type="entry name" value="Six-hairpin glycosidases"/>
    <property type="match status" value="1"/>
</dbReference>
<feature type="domain" description="Alpha-L-rhamnosidase concanavalin-like" evidence="5">
    <location>
        <begin position="315"/>
        <end position="401"/>
    </location>
</feature>
<evidence type="ECO:0000259" key="7">
    <source>
        <dbReference type="Pfam" id="PF17389"/>
    </source>
</evidence>
<keyword evidence="3 9" id="KW-0378">Hydrolase</keyword>
<proteinExistence type="predicted"/>
<feature type="domain" description="Alpha-L-rhamnosidase C-terminal" evidence="8">
    <location>
        <begin position="757"/>
        <end position="833"/>
    </location>
</feature>
<comment type="caution">
    <text evidence="9">The sequence shown here is derived from an EMBL/GenBank/DDBJ whole genome shotgun (WGS) entry which is preliminary data.</text>
</comment>
<dbReference type="Gene3D" id="1.50.10.10">
    <property type="match status" value="1"/>
</dbReference>
<dbReference type="PANTHER" id="PTHR33307">
    <property type="entry name" value="ALPHA-RHAMNOSIDASE (EUROFUNG)"/>
    <property type="match status" value="1"/>
</dbReference>
<dbReference type="Pfam" id="PF08531">
    <property type="entry name" value="Bac_rhamnosid_N"/>
    <property type="match status" value="1"/>
</dbReference>
<dbReference type="Pfam" id="PF05592">
    <property type="entry name" value="Bac_rhamnosid"/>
    <property type="match status" value="1"/>
</dbReference>
<dbReference type="Proteomes" id="UP001597277">
    <property type="component" value="Unassembled WGS sequence"/>
</dbReference>
<evidence type="ECO:0000259" key="8">
    <source>
        <dbReference type="Pfam" id="PF17390"/>
    </source>
</evidence>
<dbReference type="InterPro" id="IPR008928">
    <property type="entry name" value="6-hairpin_glycosidase_sf"/>
</dbReference>
<dbReference type="Gene3D" id="2.60.420.10">
    <property type="entry name" value="Maltose phosphorylase, domain 3"/>
    <property type="match status" value="1"/>
</dbReference>
<accession>A0ABW4L6B1</accession>
<dbReference type="Gene3D" id="2.60.120.260">
    <property type="entry name" value="Galactose-binding domain-like"/>
    <property type="match status" value="2"/>
</dbReference>
<dbReference type="InterPro" id="IPR035396">
    <property type="entry name" value="Bac_rhamnosid6H"/>
</dbReference>